<accession>A0ACB9Z3D3</accession>
<keyword evidence="2" id="KW-1185">Reference proteome</keyword>
<name>A0ACB9Z3D3_9PEZI</name>
<evidence type="ECO:0000313" key="1">
    <source>
        <dbReference type="EMBL" id="KAI4866301.1"/>
    </source>
</evidence>
<organism evidence="1 2">
    <name type="scientific">Hypoxylon rubiginosum</name>
    <dbReference type="NCBI Taxonomy" id="110542"/>
    <lineage>
        <taxon>Eukaryota</taxon>
        <taxon>Fungi</taxon>
        <taxon>Dikarya</taxon>
        <taxon>Ascomycota</taxon>
        <taxon>Pezizomycotina</taxon>
        <taxon>Sordariomycetes</taxon>
        <taxon>Xylariomycetidae</taxon>
        <taxon>Xylariales</taxon>
        <taxon>Hypoxylaceae</taxon>
        <taxon>Hypoxylon</taxon>
    </lineage>
</organism>
<sequence>MRYFSIGNSLASLLSFVTTRQGDESRLDLGRWARNLELESPSHETGLPISARPLFIFILGAPGVGKGTISAFLKTAVPGLTHLSYGDLTRYHDRIPGSWVSSFPRREGTNNPLLPADDAVTMLRGTIETAARQHGQLMWLVDGFPRRKQHVAAWAAQLPRAACTLYLFCPPEVSLARVHGRAATSGRPDDADEGRVLERVTRINAESVAMLEALEAAGMRVARVDASRDLETVKEEVLGHVQVGT</sequence>
<reference evidence="1 2" key="1">
    <citation type="journal article" date="2022" name="New Phytol.">
        <title>Ecological generalism drives hyperdiversity of secondary metabolite gene clusters in xylarialean endophytes.</title>
        <authorList>
            <person name="Franco M.E.E."/>
            <person name="Wisecaver J.H."/>
            <person name="Arnold A.E."/>
            <person name="Ju Y.M."/>
            <person name="Slot J.C."/>
            <person name="Ahrendt S."/>
            <person name="Moore L.P."/>
            <person name="Eastman K.E."/>
            <person name="Scott K."/>
            <person name="Konkel Z."/>
            <person name="Mondo S.J."/>
            <person name="Kuo A."/>
            <person name="Hayes R.D."/>
            <person name="Haridas S."/>
            <person name="Andreopoulos B."/>
            <person name="Riley R."/>
            <person name="LaButti K."/>
            <person name="Pangilinan J."/>
            <person name="Lipzen A."/>
            <person name="Amirebrahimi M."/>
            <person name="Yan J."/>
            <person name="Adam C."/>
            <person name="Keymanesh K."/>
            <person name="Ng V."/>
            <person name="Louie K."/>
            <person name="Northen T."/>
            <person name="Drula E."/>
            <person name="Henrissat B."/>
            <person name="Hsieh H.M."/>
            <person name="Youens-Clark K."/>
            <person name="Lutzoni F."/>
            <person name="Miadlikowska J."/>
            <person name="Eastwood D.C."/>
            <person name="Hamelin R.C."/>
            <person name="Grigoriev I.V."/>
            <person name="U'Ren J.M."/>
        </authorList>
    </citation>
    <scope>NUCLEOTIDE SEQUENCE [LARGE SCALE GENOMIC DNA]</scope>
    <source>
        <strain evidence="1 2">CBS 119005</strain>
    </source>
</reference>
<evidence type="ECO:0000313" key="2">
    <source>
        <dbReference type="Proteomes" id="UP001497700"/>
    </source>
</evidence>
<protein>
    <submittedName>
        <fullName evidence="1">P-loop containing nucleoside triphosphate hydrolase protein</fullName>
    </submittedName>
</protein>
<dbReference type="EMBL" id="MU393460">
    <property type="protein sequence ID" value="KAI4866301.1"/>
    <property type="molecule type" value="Genomic_DNA"/>
</dbReference>
<comment type="caution">
    <text evidence="1">The sequence shown here is derived from an EMBL/GenBank/DDBJ whole genome shotgun (WGS) entry which is preliminary data.</text>
</comment>
<proteinExistence type="predicted"/>
<keyword evidence="1" id="KW-0378">Hydrolase</keyword>
<gene>
    <name evidence="1" type="ORF">F4820DRAFT_447142</name>
</gene>
<dbReference type="Proteomes" id="UP001497700">
    <property type="component" value="Unassembled WGS sequence"/>
</dbReference>